<evidence type="ECO:0000259" key="4">
    <source>
        <dbReference type="Pfam" id="PF00149"/>
    </source>
</evidence>
<evidence type="ECO:0000313" key="5">
    <source>
        <dbReference type="EMBL" id="MDC2960218.1"/>
    </source>
</evidence>
<dbReference type="PANTHER" id="PTHR10161">
    <property type="entry name" value="TARTRATE-RESISTANT ACID PHOSPHATASE TYPE 5"/>
    <property type="match status" value="1"/>
</dbReference>
<dbReference type="Gene3D" id="3.60.21.10">
    <property type="match status" value="1"/>
</dbReference>
<feature type="region of interest" description="Disordered" evidence="3">
    <location>
        <begin position="1"/>
        <end position="20"/>
    </location>
</feature>
<evidence type="ECO:0000313" key="6">
    <source>
        <dbReference type="Proteomes" id="UP001221328"/>
    </source>
</evidence>
<dbReference type="Pfam" id="PF00149">
    <property type="entry name" value="Metallophos"/>
    <property type="match status" value="1"/>
</dbReference>
<organism evidence="5 6">
    <name type="scientific">Streptomyces gilvifuscus</name>
    <dbReference type="NCBI Taxonomy" id="1550617"/>
    <lineage>
        <taxon>Bacteria</taxon>
        <taxon>Bacillati</taxon>
        <taxon>Actinomycetota</taxon>
        <taxon>Actinomycetes</taxon>
        <taxon>Kitasatosporales</taxon>
        <taxon>Streptomycetaceae</taxon>
        <taxon>Streptomyces</taxon>
    </lineage>
</organism>
<dbReference type="RefSeq" id="WP_272178388.1">
    <property type="nucleotide sequence ID" value="NZ_JAQOSK010000020.1"/>
</dbReference>
<dbReference type="PANTHER" id="PTHR10161:SF14">
    <property type="entry name" value="TARTRATE-RESISTANT ACID PHOSPHATASE TYPE 5"/>
    <property type="match status" value="1"/>
</dbReference>
<dbReference type="SUPFAM" id="SSF56300">
    <property type="entry name" value="Metallo-dependent phosphatases"/>
    <property type="match status" value="1"/>
</dbReference>
<evidence type="ECO:0000256" key="3">
    <source>
        <dbReference type="SAM" id="MobiDB-lite"/>
    </source>
</evidence>
<sequence>MLSVTACSGRSGPAAGTTASRAADVRSGFVAFGDFGTGDGAQRAVARAMETWARTGHRVDALVTTGDNVYPDGSPSLFASRLDQPYRILRRPMWITLGNHDVQNGHGTAELRHLGLPKPPYAKRLPGVQLLFLDADRLDAAQTRWLEDRLSAAGPPVRVVVFHQPAWSCSLHGSTPAVDARWVPVLERHRVTLVLNGHDHNYQRFTSARGVTYIVTGGGGAALYPVASDCRTPHRAAAVSRHHFTAVEITATRVTVTAVSDAGAVLDRVVLPVPRA</sequence>
<comment type="caution">
    <text evidence="5">The sequence shown here is derived from an EMBL/GenBank/DDBJ whole genome shotgun (WGS) entry which is preliminary data.</text>
</comment>
<gene>
    <name evidence="5" type="ORF">PO587_37900</name>
</gene>
<keyword evidence="6" id="KW-1185">Reference proteome</keyword>
<evidence type="ECO:0000256" key="2">
    <source>
        <dbReference type="ARBA" id="ARBA00022801"/>
    </source>
</evidence>
<keyword evidence="1" id="KW-0732">Signal</keyword>
<dbReference type="EMBL" id="JAQOSK010000020">
    <property type="protein sequence ID" value="MDC2960218.1"/>
    <property type="molecule type" value="Genomic_DNA"/>
</dbReference>
<evidence type="ECO:0000256" key="1">
    <source>
        <dbReference type="ARBA" id="ARBA00022729"/>
    </source>
</evidence>
<dbReference type="Proteomes" id="UP001221328">
    <property type="component" value="Unassembled WGS sequence"/>
</dbReference>
<feature type="domain" description="Calcineurin-like phosphoesterase" evidence="4">
    <location>
        <begin position="29"/>
        <end position="202"/>
    </location>
</feature>
<proteinExistence type="predicted"/>
<accession>A0ABT5G5W7</accession>
<keyword evidence="2" id="KW-0378">Hydrolase</keyword>
<dbReference type="InterPro" id="IPR029052">
    <property type="entry name" value="Metallo-depent_PP-like"/>
</dbReference>
<reference evidence="5 6" key="1">
    <citation type="journal article" date="2015" name="Int. J. Syst. Evol. Microbiol.">
        <title>Streptomyces gilvifuscus sp. nov., an actinomycete that produces antibacterial compounds isolated from soil.</title>
        <authorList>
            <person name="Nguyen T.M."/>
            <person name="Kim J."/>
        </authorList>
    </citation>
    <scope>NUCLEOTIDE SEQUENCE [LARGE SCALE GENOMIC DNA]</scope>
    <source>
        <strain evidence="5 6">T113</strain>
    </source>
</reference>
<name>A0ABT5G5W7_9ACTN</name>
<dbReference type="InterPro" id="IPR051558">
    <property type="entry name" value="Metallophosphoesterase_PAP"/>
</dbReference>
<protein>
    <submittedName>
        <fullName evidence="5">Metallophosphoesterase</fullName>
    </submittedName>
</protein>
<dbReference type="InterPro" id="IPR004843">
    <property type="entry name" value="Calcineurin-like_PHP"/>
</dbReference>